<proteinExistence type="predicted"/>
<feature type="non-terminal residue" evidence="1">
    <location>
        <position position="1"/>
    </location>
</feature>
<comment type="caution">
    <text evidence="1">The sequence shown here is derived from an EMBL/GenBank/DDBJ whole genome shotgun (WGS) entry which is preliminary data.</text>
</comment>
<sequence length="129" mass="15294">VTSLNSAQQHMDVTFLSTYQYNLKEGDSFYDWLSVDTFMRLYCLEQGFGYQVFRNDKDPNDSNITHCKSFHCSSSEKIRYKTLIDAHNHELEPEHIVHLNARYRQLSNEMIEDLRFLTECKVAPVMQFE</sequence>
<protein>
    <submittedName>
        <fullName evidence="1">1910_t:CDS:1</fullName>
    </submittedName>
</protein>
<gene>
    <name evidence="1" type="ORF">SPELUC_LOCUS10622</name>
</gene>
<dbReference type="Proteomes" id="UP000789366">
    <property type="component" value="Unassembled WGS sequence"/>
</dbReference>
<accession>A0ACA9P1X9</accession>
<evidence type="ECO:0000313" key="2">
    <source>
        <dbReference type="Proteomes" id="UP000789366"/>
    </source>
</evidence>
<dbReference type="EMBL" id="CAJVPW010020290">
    <property type="protein sequence ID" value="CAG8688528.1"/>
    <property type="molecule type" value="Genomic_DNA"/>
</dbReference>
<name>A0ACA9P1X9_9GLOM</name>
<reference evidence="1" key="1">
    <citation type="submission" date="2021-06" db="EMBL/GenBank/DDBJ databases">
        <authorList>
            <person name="Kallberg Y."/>
            <person name="Tangrot J."/>
            <person name="Rosling A."/>
        </authorList>
    </citation>
    <scope>NUCLEOTIDE SEQUENCE</scope>
    <source>
        <strain evidence="1">28 12/20/2015</strain>
    </source>
</reference>
<feature type="non-terminal residue" evidence="1">
    <location>
        <position position="129"/>
    </location>
</feature>
<keyword evidence="2" id="KW-1185">Reference proteome</keyword>
<organism evidence="1 2">
    <name type="scientific">Cetraspora pellucida</name>
    <dbReference type="NCBI Taxonomy" id="1433469"/>
    <lineage>
        <taxon>Eukaryota</taxon>
        <taxon>Fungi</taxon>
        <taxon>Fungi incertae sedis</taxon>
        <taxon>Mucoromycota</taxon>
        <taxon>Glomeromycotina</taxon>
        <taxon>Glomeromycetes</taxon>
        <taxon>Diversisporales</taxon>
        <taxon>Gigasporaceae</taxon>
        <taxon>Cetraspora</taxon>
    </lineage>
</organism>
<evidence type="ECO:0000313" key="1">
    <source>
        <dbReference type="EMBL" id="CAG8688528.1"/>
    </source>
</evidence>